<feature type="domain" description="Cytochrome c-type biogenesis protein H TPR" evidence="7">
    <location>
        <begin position="138"/>
        <end position="265"/>
    </location>
</feature>
<comment type="subcellular location">
    <subcellularLocation>
        <location evidence="1">Cell envelope</location>
    </subcellularLocation>
</comment>
<dbReference type="InterPro" id="IPR051263">
    <property type="entry name" value="C-type_cytochrome_biogenesis"/>
</dbReference>
<evidence type="ECO:0000256" key="2">
    <source>
        <dbReference type="ARBA" id="ARBA00022737"/>
    </source>
</evidence>
<dbReference type="SUPFAM" id="SSF48452">
    <property type="entry name" value="TPR-like"/>
    <property type="match status" value="1"/>
</dbReference>
<dbReference type="InterPro" id="IPR017560">
    <property type="entry name" value="Cyt_c_biogenesis_CcmI"/>
</dbReference>
<accession>A0ABP3I2P6</accession>
<sequence length="281" mass="29784">MTIFWILTAILTALAGLLILTGARRGAARLAAPDDAETDRLSGARELAELDRMKARGLLDEAAWTTARAEAGRRLLAARRAEGQLAVGPRDGLWVLGGVGVTAALALGLYMVFGAAGYGDQPYQKRVAEWAANPQGLDPSQVAAVLTEVVRKEPDDALALSMLGAARFEAGDTVGAASAFRRSLTLKPDNAQNWARLGESLVRANEGRIGPDAEAAFVEAVKLDPNQLGARYFLGEAALARGELARGEAMWAPILAVLAPNDPRRPELEKLLADARAKAQK</sequence>
<dbReference type="Gene3D" id="1.25.40.10">
    <property type="entry name" value="Tetratricopeptide repeat domain"/>
    <property type="match status" value="1"/>
</dbReference>
<dbReference type="PANTHER" id="PTHR47870">
    <property type="entry name" value="CYTOCHROME C-TYPE BIOGENESIS PROTEIN CCMH"/>
    <property type="match status" value="1"/>
</dbReference>
<keyword evidence="2" id="KW-0677">Repeat</keyword>
<dbReference type="Proteomes" id="UP001500791">
    <property type="component" value="Unassembled WGS sequence"/>
</dbReference>
<comment type="caution">
    <text evidence="8">The sequence shown here is derived from an EMBL/GenBank/DDBJ whole genome shotgun (WGS) entry which is preliminary data.</text>
</comment>
<dbReference type="NCBIfam" id="TIGR03142">
    <property type="entry name" value="cytochro_ccmI"/>
    <property type="match status" value="1"/>
</dbReference>
<proteinExistence type="predicted"/>
<dbReference type="Pfam" id="PF23914">
    <property type="entry name" value="TPR_CcmH_CycH"/>
    <property type="match status" value="1"/>
</dbReference>
<evidence type="ECO:0000256" key="4">
    <source>
        <dbReference type="ARBA" id="ARBA00022803"/>
    </source>
</evidence>
<reference evidence="9" key="1">
    <citation type="journal article" date="2019" name="Int. J. Syst. Evol. Microbiol.">
        <title>The Global Catalogue of Microorganisms (GCM) 10K type strain sequencing project: providing services to taxonomists for standard genome sequencing and annotation.</title>
        <authorList>
            <consortium name="The Broad Institute Genomics Platform"/>
            <consortium name="The Broad Institute Genome Sequencing Center for Infectious Disease"/>
            <person name="Wu L."/>
            <person name="Ma J."/>
        </authorList>
    </citation>
    <scope>NUCLEOTIDE SEQUENCE [LARGE SCALE GENOMIC DNA]</scope>
    <source>
        <strain evidence="9">JCM 13476</strain>
    </source>
</reference>
<dbReference type="InterPro" id="IPR056413">
    <property type="entry name" value="TPR_CcmH_CycH"/>
</dbReference>
<name>A0ABP3I2P6_9CAUL</name>
<dbReference type="RefSeq" id="WP_167178852.1">
    <property type="nucleotide sequence ID" value="NZ_BAAAEJ010000005.1"/>
</dbReference>
<keyword evidence="9" id="KW-1185">Reference proteome</keyword>
<keyword evidence="4 5" id="KW-0802">TPR repeat</keyword>
<dbReference type="PANTHER" id="PTHR47870:SF1">
    <property type="entry name" value="CYTOCHROME C-TYPE BIOGENESIS PROTEIN CCMH"/>
    <property type="match status" value="1"/>
</dbReference>
<protein>
    <recommendedName>
        <fullName evidence="7">Cytochrome c-type biogenesis protein H TPR domain-containing protein</fullName>
    </recommendedName>
</protein>
<keyword evidence="3" id="KW-0201">Cytochrome c-type biogenesis</keyword>
<evidence type="ECO:0000313" key="8">
    <source>
        <dbReference type="EMBL" id="GAA0387998.1"/>
    </source>
</evidence>
<evidence type="ECO:0000259" key="7">
    <source>
        <dbReference type="Pfam" id="PF23914"/>
    </source>
</evidence>
<feature type="repeat" description="TPR" evidence="5">
    <location>
        <begin position="157"/>
        <end position="190"/>
    </location>
</feature>
<dbReference type="PROSITE" id="PS50005">
    <property type="entry name" value="TPR"/>
    <property type="match status" value="1"/>
</dbReference>
<evidence type="ECO:0000256" key="1">
    <source>
        <dbReference type="ARBA" id="ARBA00004196"/>
    </source>
</evidence>
<evidence type="ECO:0000256" key="3">
    <source>
        <dbReference type="ARBA" id="ARBA00022748"/>
    </source>
</evidence>
<feature type="transmembrane region" description="Helical" evidence="6">
    <location>
        <begin position="93"/>
        <end position="116"/>
    </location>
</feature>
<dbReference type="EMBL" id="BAAAEJ010000005">
    <property type="protein sequence ID" value="GAA0387998.1"/>
    <property type="molecule type" value="Genomic_DNA"/>
</dbReference>
<keyword evidence="6" id="KW-1133">Transmembrane helix</keyword>
<dbReference type="InterPro" id="IPR011990">
    <property type="entry name" value="TPR-like_helical_dom_sf"/>
</dbReference>
<keyword evidence="6" id="KW-0472">Membrane</keyword>
<gene>
    <name evidence="8" type="ORF">GCM10009093_13440</name>
</gene>
<evidence type="ECO:0000313" key="9">
    <source>
        <dbReference type="Proteomes" id="UP001500791"/>
    </source>
</evidence>
<dbReference type="InterPro" id="IPR019734">
    <property type="entry name" value="TPR_rpt"/>
</dbReference>
<evidence type="ECO:0000256" key="5">
    <source>
        <dbReference type="PROSITE-ProRule" id="PRU00339"/>
    </source>
</evidence>
<organism evidence="8 9">
    <name type="scientific">Brevundimonas terrae</name>
    <dbReference type="NCBI Taxonomy" id="363631"/>
    <lineage>
        <taxon>Bacteria</taxon>
        <taxon>Pseudomonadati</taxon>
        <taxon>Pseudomonadota</taxon>
        <taxon>Alphaproteobacteria</taxon>
        <taxon>Caulobacterales</taxon>
        <taxon>Caulobacteraceae</taxon>
        <taxon>Brevundimonas</taxon>
    </lineage>
</organism>
<keyword evidence="6" id="KW-0812">Transmembrane</keyword>
<evidence type="ECO:0000256" key="6">
    <source>
        <dbReference type="SAM" id="Phobius"/>
    </source>
</evidence>